<keyword evidence="6" id="KW-1185">Reference proteome</keyword>
<dbReference type="Gene3D" id="2.60.120.260">
    <property type="entry name" value="Galactose-binding domain-like"/>
    <property type="match status" value="1"/>
</dbReference>
<dbReference type="Pfam" id="PF00754">
    <property type="entry name" value="F5_F8_type_C"/>
    <property type="match status" value="1"/>
</dbReference>
<comment type="caution">
    <text evidence="5">The sequence shown here is derived from an EMBL/GenBank/DDBJ whole genome shotgun (WGS) entry which is preliminary data.</text>
</comment>
<feature type="chain" id="PRO_5046518462" evidence="3">
    <location>
        <begin position="29"/>
        <end position="1073"/>
    </location>
</feature>
<dbReference type="Pfam" id="PF01804">
    <property type="entry name" value="Penicil_amidase"/>
    <property type="match status" value="1"/>
</dbReference>
<organism evidence="5 6">
    <name type="scientific">Streptosporangium amethystogenes subsp. fukuiense</name>
    <dbReference type="NCBI Taxonomy" id="698418"/>
    <lineage>
        <taxon>Bacteria</taxon>
        <taxon>Bacillati</taxon>
        <taxon>Actinomycetota</taxon>
        <taxon>Actinomycetes</taxon>
        <taxon>Streptosporangiales</taxon>
        <taxon>Streptosporangiaceae</taxon>
        <taxon>Streptosporangium</taxon>
    </lineage>
</organism>
<dbReference type="PANTHER" id="PTHR34218">
    <property type="entry name" value="PEPTIDASE S45 PENICILLIN AMIDASE"/>
    <property type="match status" value="1"/>
</dbReference>
<evidence type="ECO:0000313" key="5">
    <source>
        <dbReference type="EMBL" id="MFC7606071.1"/>
    </source>
</evidence>
<dbReference type="PANTHER" id="PTHR34218:SF4">
    <property type="entry name" value="ACYL-HOMOSERINE LACTONE ACYLASE QUIP"/>
    <property type="match status" value="1"/>
</dbReference>
<dbReference type="InterPro" id="IPR029055">
    <property type="entry name" value="Ntn_hydrolases_N"/>
</dbReference>
<evidence type="ECO:0000256" key="1">
    <source>
        <dbReference type="ARBA" id="ARBA00006586"/>
    </source>
</evidence>
<feature type="compositionally biased region" description="Polar residues" evidence="2">
    <location>
        <begin position="973"/>
        <end position="983"/>
    </location>
</feature>
<dbReference type="InterPro" id="IPR008979">
    <property type="entry name" value="Galactose-bd-like_sf"/>
</dbReference>
<protein>
    <submittedName>
        <fullName evidence="5">Penicillin acylase family protein</fullName>
    </submittedName>
</protein>
<dbReference type="InterPro" id="IPR002692">
    <property type="entry name" value="S45"/>
</dbReference>
<feature type="compositionally biased region" description="Low complexity" evidence="2">
    <location>
        <begin position="956"/>
        <end position="967"/>
    </location>
</feature>
<sequence>MHARLRRTITAASALLMALALTSPLVPASASVPTSAVTAAAAYPPDDYCLGECADILPPGQNGNATLAGILAHQSLGTKPKHSDDQLGKYANLLSGYTGLTDDQIAGFFNDASFGVPEGQVESTISPRSDVTIVRDKATGTPHITGTTREGTMFGAGYAGAQNRLWVMDLMRHVGRGELTSFAGGAPGNRELEQSAWRNAPYTEADLQAQITRLRNASPRGAQLYTDVEHYIAGVNAYIDTCMANRDCPGEYVLTGHMDAITNAGGPVKFTMTDLVAISGVIGGLFGGGGGAEMQSALVRVASRAKYGTAVGDQVWAAFRAQNDPETTLTLHNGQSFPSGAAPAGATGVVLPDPSTAPVNIVENKKGSATTPASALTAKGMLDGLLVDNSQPGMSNAVVVSAAKSKTGHPVAVFGPQTGYFAPQLLMLQELSGPGIRARGAAFAGLNLYVLLGRGTDYAWSATSSGQDITDTYALQLCEPGGGAATVASNHYLYRGVCTAMETLRKTNSWKPTVADSTPAGSYDLVIQRTKYGLVSWRGTVGGQPTAFTALRSTYHHEVDSAIGFQMFNDPATMGDATAFKNSAATIGFAFNWFYVNSTDSAYFMSGNTPVRSSVSDPNLPMVADAAHEWAGYDPATNTATYTAAATHPQAVNQDYFVSWNNKQAKDYGAADGNFSFGPVHRADLLDAPVKAALAGGGKLDRAGTAKIMAEAGVTDLRGRKVLPDLLRVINSAAVTDPALASAVTKLSAWSTSGSKRLETSQGSKAYAHADAIRAFDAWWPKLVRAQFKPGLGDGLYQSLVDTLQINESPSGLQQGDRSSLPTSANGAQTHKGSAFQYGWWGYVSKDVRNVLGDQVSGPLPAKYCGDGTVAGCRTVLLNSLSEALAEPAATTYPGDDVCAAGNQWCADAVEQSPLGGITHSLISWQNRPTYQQVLSFPARRGDAITNLAEGRTARSSSNQSSSYPASRGVDGNPTTRWSSSSSDNQYLQVDLGSATTVGRVILRWEAAYGAAYSIQTSTDGSTWATVYSTTTGNGGVDNVTFTPTTARHVRMQGVTRGTTYGYSLYELEVYPR</sequence>
<name>A0ABW2TCV4_9ACTN</name>
<feature type="region of interest" description="Disordered" evidence="2">
    <location>
        <begin position="809"/>
        <end position="828"/>
    </location>
</feature>
<dbReference type="Gene3D" id="1.10.439.10">
    <property type="entry name" value="Penicillin Amidohydrolase, domain 1"/>
    <property type="match status" value="1"/>
</dbReference>
<dbReference type="Gene3D" id="3.60.20.10">
    <property type="entry name" value="Glutamine Phosphoribosylpyrophosphate, subunit 1, domain 1"/>
    <property type="match status" value="2"/>
</dbReference>
<gene>
    <name evidence="5" type="ORF">ACFQVD_38810</name>
</gene>
<keyword evidence="3" id="KW-0732">Signal</keyword>
<dbReference type="PROSITE" id="PS50022">
    <property type="entry name" value="FA58C_3"/>
    <property type="match status" value="1"/>
</dbReference>
<dbReference type="InterPro" id="IPR000421">
    <property type="entry name" value="FA58C"/>
</dbReference>
<accession>A0ABW2TCV4</accession>
<dbReference type="EMBL" id="JBHTEE010000001">
    <property type="protein sequence ID" value="MFC7606071.1"/>
    <property type="molecule type" value="Genomic_DNA"/>
</dbReference>
<evidence type="ECO:0000256" key="2">
    <source>
        <dbReference type="SAM" id="MobiDB-lite"/>
    </source>
</evidence>
<evidence type="ECO:0000313" key="6">
    <source>
        <dbReference type="Proteomes" id="UP001596514"/>
    </source>
</evidence>
<dbReference type="InterPro" id="IPR023343">
    <property type="entry name" value="Penicillin_amidase_dom1"/>
</dbReference>
<dbReference type="Proteomes" id="UP001596514">
    <property type="component" value="Unassembled WGS sequence"/>
</dbReference>
<dbReference type="SUPFAM" id="SSF49785">
    <property type="entry name" value="Galactose-binding domain-like"/>
    <property type="match status" value="1"/>
</dbReference>
<feature type="region of interest" description="Disordered" evidence="2">
    <location>
        <begin position="949"/>
        <end position="983"/>
    </location>
</feature>
<comment type="similarity">
    <text evidence="1">Belongs to the peptidase S45 family.</text>
</comment>
<dbReference type="SUPFAM" id="SSF56235">
    <property type="entry name" value="N-terminal nucleophile aminohydrolases (Ntn hydrolases)"/>
    <property type="match status" value="1"/>
</dbReference>
<evidence type="ECO:0000259" key="4">
    <source>
        <dbReference type="PROSITE" id="PS50022"/>
    </source>
</evidence>
<feature type="signal peptide" evidence="3">
    <location>
        <begin position="1"/>
        <end position="28"/>
    </location>
</feature>
<proteinExistence type="inferred from homology"/>
<feature type="domain" description="F5/8 type C" evidence="4">
    <location>
        <begin position="936"/>
        <end position="1073"/>
    </location>
</feature>
<dbReference type="RefSeq" id="WP_343977340.1">
    <property type="nucleotide sequence ID" value="NZ_BAAAGK010000150.1"/>
</dbReference>
<evidence type="ECO:0000256" key="3">
    <source>
        <dbReference type="SAM" id="SignalP"/>
    </source>
</evidence>
<reference evidence="6" key="1">
    <citation type="journal article" date="2019" name="Int. J. Syst. Evol. Microbiol.">
        <title>The Global Catalogue of Microorganisms (GCM) 10K type strain sequencing project: providing services to taxonomists for standard genome sequencing and annotation.</title>
        <authorList>
            <consortium name="The Broad Institute Genomics Platform"/>
            <consortium name="The Broad Institute Genome Sequencing Center for Infectious Disease"/>
            <person name="Wu L."/>
            <person name="Ma J."/>
        </authorList>
    </citation>
    <scope>NUCLEOTIDE SEQUENCE [LARGE SCALE GENOMIC DNA]</scope>
    <source>
        <strain evidence="6">JCM 10083</strain>
    </source>
</reference>